<evidence type="ECO:0000313" key="2">
    <source>
        <dbReference type="Proteomes" id="UP000562682"/>
    </source>
</evidence>
<protein>
    <submittedName>
        <fullName evidence="1">Uncharacterized protein</fullName>
    </submittedName>
</protein>
<accession>A0A8H5UH92</accession>
<name>A0A8H5UH92_9HYPO</name>
<dbReference type="EMBL" id="JAAOAK010000151">
    <property type="protein sequence ID" value="KAF5686137.1"/>
    <property type="molecule type" value="Genomic_DNA"/>
</dbReference>
<dbReference type="Proteomes" id="UP000562682">
    <property type="component" value="Unassembled WGS sequence"/>
</dbReference>
<sequence>MSSQDNSPASASASGSSSEVIPANTLLGLPEELQALIAEAISDDTDVNVDALCKLMLACSQMCRIVRPYVLRASNFRAFRRAVESAYLPMMRLCDEHRAAPVEMSWPVRPSWREYRPIDALLLNLDEQHNSPRSEQMQQVIRVSVYVALQWLLEKGADGEANLVSESLNGFRYQRLDMGLGHMPTRLLKQLQLDIGRPGIEMYLNMIELLSSYGFPNPTRPKALDGVLATDNAPFYHPVWNWADTEPYPFVEGAITETYFTESPLDLALKSHIPPRLLELMLQEYGSRDVSLLTFYNECPEGLKKTCKGKRPRVDDEWVGVSSIGTLIGTLHADLHSPSVTRWRASYPGEVADIFRQKLDIMIEYEMIDVLEQALLKSILAALDAITAQITADGRVVHMQFMRSWVTLCNAVRPYCAGEYEFMYDISRTIRRNGPGRVHEFVIDTEWNPWYMWFVWFDACRRRDLTIWNISGANFHKNRRYFWQKHHGYEIEFILGYFNRDQVQPWYEVDVLEWCQQMLATFTDDGVPDDLKYEFDTWCEFMEGELDEETIPFEWWSQLTRAR</sequence>
<evidence type="ECO:0000313" key="1">
    <source>
        <dbReference type="EMBL" id="KAF5686137.1"/>
    </source>
</evidence>
<comment type="caution">
    <text evidence="1">The sequence shown here is derived from an EMBL/GenBank/DDBJ whole genome shotgun (WGS) entry which is preliminary data.</text>
</comment>
<gene>
    <name evidence="1" type="ORF">FDENT_5929</name>
</gene>
<reference evidence="1 2" key="1">
    <citation type="submission" date="2020-05" db="EMBL/GenBank/DDBJ databases">
        <title>Identification and distribution of gene clusters putatively required for synthesis of sphingolipid metabolism inhibitors in phylogenetically diverse species of the filamentous fungus Fusarium.</title>
        <authorList>
            <person name="Kim H.-S."/>
            <person name="Busman M."/>
            <person name="Brown D.W."/>
            <person name="Divon H."/>
            <person name="Uhlig S."/>
            <person name="Proctor R.H."/>
        </authorList>
    </citation>
    <scope>NUCLEOTIDE SEQUENCE [LARGE SCALE GENOMIC DNA]</scope>
    <source>
        <strain evidence="1 2">NRRL 25311</strain>
    </source>
</reference>
<organism evidence="1 2">
    <name type="scientific">Fusarium denticulatum</name>
    <dbReference type="NCBI Taxonomy" id="48507"/>
    <lineage>
        <taxon>Eukaryota</taxon>
        <taxon>Fungi</taxon>
        <taxon>Dikarya</taxon>
        <taxon>Ascomycota</taxon>
        <taxon>Pezizomycotina</taxon>
        <taxon>Sordariomycetes</taxon>
        <taxon>Hypocreomycetidae</taxon>
        <taxon>Hypocreales</taxon>
        <taxon>Nectriaceae</taxon>
        <taxon>Fusarium</taxon>
        <taxon>Fusarium fujikuroi species complex</taxon>
    </lineage>
</organism>
<dbReference type="AlphaFoldDB" id="A0A8H5UH92"/>
<keyword evidence="2" id="KW-1185">Reference proteome</keyword>
<proteinExistence type="predicted"/>